<dbReference type="Pfam" id="PF01590">
    <property type="entry name" value="GAF"/>
    <property type="match status" value="4"/>
</dbReference>
<keyword evidence="3" id="KW-0805">Transcription regulation</keyword>
<dbReference type="SUPFAM" id="SSF55781">
    <property type="entry name" value="GAF domain-like"/>
    <property type="match status" value="8"/>
</dbReference>
<dbReference type="InterPro" id="IPR009057">
    <property type="entry name" value="Homeodomain-like_sf"/>
</dbReference>
<evidence type="ECO:0000256" key="1">
    <source>
        <dbReference type="ARBA" id="ARBA00022741"/>
    </source>
</evidence>
<dbReference type="InterPro" id="IPR029016">
    <property type="entry name" value="GAF-like_dom_sf"/>
</dbReference>
<organism evidence="7 8">
    <name type="scientific">Hymenobacter lapidiphilus</name>
    <dbReference type="NCBI Taxonomy" id="2608003"/>
    <lineage>
        <taxon>Bacteria</taxon>
        <taxon>Pseudomonadati</taxon>
        <taxon>Bacteroidota</taxon>
        <taxon>Cytophagia</taxon>
        <taxon>Cytophagales</taxon>
        <taxon>Hymenobacteraceae</taxon>
        <taxon>Hymenobacter</taxon>
    </lineage>
</organism>
<dbReference type="InterPro" id="IPR003018">
    <property type="entry name" value="GAF"/>
</dbReference>
<name>A0A7Y7PQM3_9BACT</name>
<dbReference type="FunFam" id="3.40.50.300:FF:000006">
    <property type="entry name" value="DNA-binding transcriptional regulator NtrC"/>
    <property type="match status" value="1"/>
</dbReference>
<dbReference type="Pfam" id="PF25601">
    <property type="entry name" value="AAA_lid_14"/>
    <property type="match status" value="1"/>
</dbReference>
<dbReference type="InterPro" id="IPR025943">
    <property type="entry name" value="Sigma_54_int_dom_ATP-bd_2"/>
</dbReference>
<dbReference type="InterPro" id="IPR025944">
    <property type="entry name" value="Sigma_54_int_dom_CS"/>
</dbReference>
<dbReference type="InterPro" id="IPR002078">
    <property type="entry name" value="Sigma_54_int"/>
</dbReference>
<accession>A0A7Y7PQM3</accession>
<protein>
    <submittedName>
        <fullName evidence="7">Sigma 54-interacting transcriptional regulator</fullName>
    </submittedName>
</protein>
<proteinExistence type="predicted"/>
<evidence type="ECO:0000313" key="8">
    <source>
        <dbReference type="Proteomes" id="UP000565521"/>
    </source>
</evidence>
<evidence type="ECO:0000256" key="5">
    <source>
        <dbReference type="ARBA" id="ARBA00023163"/>
    </source>
</evidence>
<evidence type="ECO:0000313" key="7">
    <source>
        <dbReference type="EMBL" id="NVO32271.1"/>
    </source>
</evidence>
<dbReference type="GO" id="GO:0006355">
    <property type="term" value="P:regulation of DNA-templated transcription"/>
    <property type="evidence" value="ECO:0007669"/>
    <property type="project" value="InterPro"/>
</dbReference>
<dbReference type="Pfam" id="PF00158">
    <property type="entry name" value="Sigma54_activat"/>
    <property type="match status" value="1"/>
</dbReference>
<dbReference type="SUPFAM" id="SSF46689">
    <property type="entry name" value="Homeodomain-like"/>
    <property type="match status" value="1"/>
</dbReference>
<dbReference type="GO" id="GO:0005524">
    <property type="term" value="F:ATP binding"/>
    <property type="evidence" value="ECO:0007669"/>
    <property type="project" value="UniProtKB-KW"/>
</dbReference>
<comment type="caution">
    <text evidence="7">The sequence shown here is derived from an EMBL/GenBank/DDBJ whole genome shotgun (WGS) entry which is preliminary data.</text>
</comment>
<dbReference type="PROSITE" id="PS50045">
    <property type="entry name" value="SIGMA54_INTERACT_4"/>
    <property type="match status" value="1"/>
</dbReference>
<dbReference type="Gene3D" id="3.40.50.300">
    <property type="entry name" value="P-loop containing nucleotide triphosphate hydrolases"/>
    <property type="match status" value="1"/>
</dbReference>
<dbReference type="GO" id="GO:0003677">
    <property type="term" value="F:DNA binding"/>
    <property type="evidence" value="ECO:0007669"/>
    <property type="project" value="UniProtKB-KW"/>
</dbReference>
<keyword evidence="1" id="KW-0547">Nucleotide-binding</keyword>
<dbReference type="PROSITE" id="PS00676">
    <property type="entry name" value="SIGMA54_INTERACT_2"/>
    <property type="match status" value="1"/>
</dbReference>
<dbReference type="InterPro" id="IPR058031">
    <property type="entry name" value="AAA_lid_NorR"/>
</dbReference>
<dbReference type="Gene3D" id="3.30.450.40">
    <property type="match status" value="9"/>
</dbReference>
<dbReference type="Proteomes" id="UP000565521">
    <property type="component" value="Unassembled WGS sequence"/>
</dbReference>
<dbReference type="PROSITE" id="PS00688">
    <property type="entry name" value="SIGMA54_INTERACT_3"/>
    <property type="match status" value="1"/>
</dbReference>
<dbReference type="CDD" id="cd00009">
    <property type="entry name" value="AAA"/>
    <property type="match status" value="1"/>
</dbReference>
<keyword evidence="4" id="KW-0238">DNA-binding</keyword>
<evidence type="ECO:0000256" key="4">
    <source>
        <dbReference type="ARBA" id="ARBA00023125"/>
    </source>
</evidence>
<dbReference type="PANTHER" id="PTHR32071:SF57">
    <property type="entry name" value="C4-DICARBOXYLATE TRANSPORT TRANSCRIPTIONAL REGULATORY PROTEIN DCTD"/>
    <property type="match status" value="1"/>
</dbReference>
<keyword evidence="2" id="KW-0067">ATP-binding</keyword>
<dbReference type="Gene3D" id="1.10.10.60">
    <property type="entry name" value="Homeodomain-like"/>
    <property type="match status" value="1"/>
</dbReference>
<dbReference type="RefSeq" id="WP_176909151.1">
    <property type="nucleotide sequence ID" value="NZ_JABKAU010000026.1"/>
</dbReference>
<dbReference type="SMART" id="SM00382">
    <property type="entry name" value="AAA"/>
    <property type="match status" value="1"/>
</dbReference>
<keyword evidence="8" id="KW-1185">Reference proteome</keyword>
<dbReference type="InterPro" id="IPR003593">
    <property type="entry name" value="AAA+_ATPase"/>
</dbReference>
<dbReference type="PANTHER" id="PTHR32071">
    <property type="entry name" value="TRANSCRIPTIONAL REGULATORY PROTEIN"/>
    <property type="match status" value="1"/>
</dbReference>
<keyword evidence="5" id="KW-0804">Transcription</keyword>
<dbReference type="SUPFAM" id="SSF52540">
    <property type="entry name" value="P-loop containing nucleoside triphosphate hydrolases"/>
    <property type="match status" value="1"/>
</dbReference>
<dbReference type="Gene3D" id="1.10.8.60">
    <property type="match status" value="1"/>
</dbReference>
<reference evidence="7 8" key="1">
    <citation type="submission" date="2020-05" db="EMBL/GenBank/DDBJ databases">
        <title>Hymenobacter terrestris sp. nov. and Hymenobacter lapidiphilus sp. nov., isolated from regoliths in Antarctica.</title>
        <authorList>
            <person name="Sedlacek I."/>
            <person name="Pantucek R."/>
            <person name="Zeman M."/>
            <person name="Holochova P."/>
            <person name="Kralova S."/>
            <person name="Stankova E."/>
            <person name="Sedo O."/>
            <person name="Micenkova L."/>
            <person name="Svec P."/>
            <person name="Gupta V."/>
            <person name="Sood U."/>
            <person name="Korpole U.S."/>
            <person name="Lal R."/>
        </authorList>
    </citation>
    <scope>NUCLEOTIDE SEQUENCE [LARGE SCALE GENOMIC DNA]</scope>
    <source>
        <strain evidence="7 8">P5342</strain>
    </source>
</reference>
<dbReference type="InterPro" id="IPR027417">
    <property type="entry name" value="P-loop_NTPase"/>
</dbReference>
<gene>
    <name evidence="7" type="ORF">HW554_13710</name>
</gene>
<dbReference type="SMART" id="SM00065">
    <property type="entry name" value="GAF"/>
    <property type="match status" value="7"/>
</dbReference>
<dbReference type="Pfam" id="PF13185">
    <property type="entry name" value="GAF_2"/>
    <property type="match status" value="1"/>
</dbReference>
<evidence type="ECO:0000256" key="3">
    <source>
        <dbReference type="ARBA" id="ARBA00023015"/>
    </source>
</evidence>
<evidence type="ECO:0000259" key="6">
    <source>
        <dbReference type="PROSITE" id="PS50045"/>
    </source>
</evidence>
<dbReference type="EMBL" id="JABKAU010000026">
    <property type="protein sequence ID" value="NVO32271.1"/>
    <property type="molecule type" value="Genomic_DNA"/>
</dbReference>
<feature type="domain" description="Sigma-54 factor interaction" evidence="6">
    <location>
        <begin position="1651"/>
        <end position="1880"/>
    </location>
</feature>
<sequence>MKARELVQVLEVSTALATVRDQAALLALVVEKIKPLFDFEDCGIFVVSADGQHHRDLAAVMPEVSASGWNDFLRAHNAPQLAHPGSPVAFMLAELQAHGSPRVFDFQALRAQFPDYPQFDYEGISAYHDCLAAPLQSRGRVFGMFCLNALRKDHFQPAQFPLFQALAEQVAGAVANILANEEMLAREWEKTTLLGISAAIASATSAEALLTTVREKAKLLFDFHDTGILIVEPDGQFHYDLAVTKPTWDSSAGNRRLQELNLLRIPHPGSYIDVVMQEMEASGSPQIEDYRARIQQFDYPFFAIMAAHGYHEGLGTLLRVGGKTLGTFWLNALQKNHFEPASFGLFQALADQVAVAVANILANEDILAREREKSLLLSISKEITKIHSRKDLLDVVFNTVRPILPFDDVGLFYFCDPDGTPNPAGTCHIHLTDDVGSDLNKLLSTAGLYVVPEGTEGVRAAATDAPGLVDFRALQQAYPGHPFYPAMNEAGIRQLLAMGIKRGPEVIGMLSFNSCQPNFYTEQHFPLFEDITNQIAVVVANLLANEEILEREREKSMLLAVSETIATVRERKELITTIINQVKPVIPIDDTGIAILSRTGEDWQDWTNVDNYQGTNTIAQLQQLGYDQWQPVDALMEYTLHHSGIMSMAQFKEQYPEHPFGPVMWDAGLRELMFTSLVNGGRKLGVLFFDTEREGTYTPAHLTLFKALADLIATAVANILANEDILARKQEKALLLSISQQLAGIRSRTELREELLANLKTVFGYDEVVLSLYSPDLATVEHLRGSATGQPMTVPDKLVLTAGLPVAGGPHEVFQTYPTPRIVPLAVMAAQYPGHPGIRVMQRLRLQESVIMPLRNGPQLLGQLEFHARQAGHFAPAQLPVFSALADQIAVVVANILANEEIIERERENSVLLSISEAISRISSRGELLRVIYEIIRPVLPFDNAGLFVFDDEKDELYEILNRHTSPDALQQQLDHALELGPWPLSASSPRSWWMQEHTVIRTFTEEAAIARHHTGDAQLTAGVAFGLRHLIGGPLFSRGRRLGALCFNSGQEQPYAEKHFSLFKSISEQLSVAVANILAIEEIVAREREKSLLLSLSEDMATVRDRDDLFRVILTKIKPLVGFEDAVVSVYSPDFTAYKHFVTASPPERLAHPLYPDIVGQYLPVAGNPDEYVLAQLRQHGLLRWDTEAMLTAYPTHFIGGFLRDNGLLHNVYLKLSWAGELIGFLNFHFTHSAVIQAAHYGLYRTIADQLAVAVANLLATEDIARRVHEKELELAVNNALVSSKDRESLCRALAGQMSQLVPFSFFVLCTWNPAEATNYQLTLRRQPDGEFTSVRREVLQLAPPELTQTERDELFAHPGVYAGPDYETLCARYPLYHFVREHFGLHAQLRLSLRSRTGVHTSIVVSGTGAHDFQPADYDKLHHLVPQITLALDNLLAFENLDQQRREKAAQVAVTNVLTSALTFNELVPALARQLEALVRCDLVHLCLLPPRAVPDADVAVVRENGQFRPLTRAEVQPLLSAEALTSSCMQLQELAAVPRLYVGDELPAAIDAVPLLRYFYEQQAVRALLLLPLRVGGELVGGLLLGHRFAYAFTDRDRACLEAVAAQMALALGHRFAFAEIASLQQQLTQENSYLQDEIKTTHNFEEIIGTSPPMLAVFRQVSQVAGTDTTVCIGGETGTGKELVARALHNLSPRHDRLLVKVNCAALPAQLIESELFGHEKGAFTGAHDRRLGKFELADGGSIFLDEIGEMPLELQAKLLRVLQEKEIERLGGKGPIRTDVRIIAATNRDLAQEVQAGRFRQDLYFRLMVFPLVLPPLRERKEDLPALANHFLFQFARKMGKPHKGLAPAALRELMAHDWPGNIRELQHVLEQAVIVSTKPLLQLARSLRPATPAPPAAPEEAEAFRRQSLAELEGRHIVATLRYTNGRIRGAGGAAELLAIKATTLEARMKKLGIGKSHAVLLDVHAGGMEAV</sequence>
<evidence type="ECO:0000256" key="2">
    <source>
        <dbReference type="ARBA" id="ARBA00022840"/>
    </source>
</evidence>